<dbReference type="Proteomes" id="UP001221142">
    <property type="component" value="Unassembled WGS sequence"/>
</dbReference>
<comment type="caution">
    <text evidence="1">The sequence shown here is derived from an EMBL/GenBank/DDBJ whole genome shotgun (WGS) entry which is preliminary data.</text>
</comment>
<keyword evidence="2" id="KW-1185">Reference proteome</keyword>
<name>A0AAD7CKV4_9AGAR</name>
<reference evidence="1" key="1">
    <citation type="submission" date="2023-03" db="EMBL/GenBank/DDBJ databases">
        <title>Massive genome expansion in bonnet fungi (Mycena s.s.) driven by repeated elements and novel gene families across ecological guilds.</title>
        <authorList>
            <consortium name="Lawrence Berkeley National Laboratory"/>
            <person name="Harder C.B."/>
            <person name="Miyauchi S."/>
            <person name="Viragh M."/>
            <person name="Kuo A."/>
            <person name="Thoen E."/>
            <person name="Andreopoulos B."/>
            <person name="Lu D."/>
            <person name="Skrede I."/>
            <person name="Drula E."/>
            <person name="Henrissat B."/>
            <person name="Morin E."/>
            <person name="Kohler A."/>
            <person name="Barry K."/>
            <person name="LaButti K."/>
            <person name="Morin E."/>
            <person name="Salamov A."/>
            <person name="Lipzen A."/>
            <person name="Mereny Z."/>
            <person name="Hegedus B."/>
            <person name="Baldrian P."/>
            <person name="Stursova M."/>
            <person name="Weitz H."/>
            <person name="Taylor A."/>
            <person name="Grigoriev I.V."/>
            <person name="Nagy L.G."/>
            <person name="Martin F."/>
            <person name="Kauserud H."/>
        </authorList>
    </citation>
    <scope>NUCLEOTIDE SEQUENCE</scope>
    <source>
        <strain evidence="1">9284</strain>
    </source>
</reference>
<evidence type="ECO:0000313" key="2">
    <source>
        <dbReference type="Proteomes" id="UP001221142"/>
    </source>
</evidence>
<dbReference type="EMBL" id="JARKIF010000001">
    <property type="protein sequence ID" value="KAJ7651054.1"/>
    <property type="molecule type" value="Genomic_DNA"/>
</dbReference>
<dbReference type="AlphaFoldDB" id="A0AAD7CKV4"/>
<gene>
    <name evidence="1" type="ORF">FB45DRAFT_1050870</name>
</gene>
<evidence type="ECO:0000313" key="1">
    <source>
        <dbReference type="EMBL" id="KAJ7651054.1"/>
    </source>
</evidence>
<protein>
    <submittedName>
        <fullName evidence="1">Uncharacterized protein</fullName>
    </submittedName>
</protein>
<dbReference type="SUPFAM" id="SSF52047">
    <property type="entry name" value="RNI-like"/>
    <property type="match status" value="1"/>
</dbReference>
<dbReference type="Gene3D" id="3.80.10.10">
    <property type="entry name" value="Ribonuclease Inhibitor"/>
    <property type="match status" value="1"/>
</dbReference>
<sequence length="651" mass="73856">MLPDEIISEILSPALKVSEELFSDTSDVSPFSNYKPSTSDYLLVCKDWLRVATPLLYNVVVIRSKAQANALQQVLKTNPEFGRFIKMLRVEGGFGTAMHTILKSSPNITDLFITLSIYSSDNTGGLCKGLPLINPHRIILVDPNVLKPLKNKQLDALKKALFTCIRSWSNLRIFGYPHAGRYSQLSPWAVKATELSQLLAQTQVHTVTFDSLDSIPHWIATLYTIPSLEVLQFQRPLDEHLISKIESDPRLRKLAKYTRIHKPTHIEPDIAPSLNPFFVPMQFASEETRETIWRRVLFFAMYTEEMRSPTFSCHPSDLYPSRIPILCVSKYFHRLALPYLLESVRLSFNVPGLAQLLEKAPHLGSSIRRIFTAAVPTAYSIHRQAILEVFRHTPRLEVLAPIAEVPFHITMSAFEELGKIAGDSLQELRVFLSNAEVSLSSLQRFTSLRALDLGGYRLSGEDHRGKPPSNVLMTVQELRIRERSVVELLANIRLGSLRTLVLPWTPKPMPAVEDLIKMHGEKLHHLTLGSLHGFRVLEFCPNLTDIKLLDREDLEKLIPDNQHRALVKISSAGLPKNADPEEVEAMLDMYPNLREIEFRYLKWPTTEHEISKSSAVPLAESLLLKNIKVLDSEGRQWTPRLKTGKQSRKVS</sequence>
<accession>A0AAD7CKV4</accession>
<proteinExistence type="predicted"/>
<organism evidence="1 2">
    <name type="scientific">Roridomyces roridus</name>
    <dbReference type="NCBI Taxonomy" id="1738132"/>
    <lineage>
        <taxon>Eukaryota</taxon>
        <taxon>Fungi</taxon>
        <taxon>Dikarya</taxon>
        <taxon>Basidiomycota</taxon>
        <taxon>Agaricomycotina</taxon>
        <taxon>Agaricomycetes</taxon>
        <taxon>Agaricomycetidae</taxon>
        <taxon>Agaricales</taxon>
        <taxon>Marasmiineae</taxon>
        <taxon>Mycenaceae</taxon>
        <taxon>Roridomyces</taxon>
    </lineage>
</organism>
<dbReference type="InterPro" id="IPR032675">
    <property type="entry name" value="LRR_dom_sf"/>
</dbReference>